<evidence type="ECO:0000313" key="5">
    <source>
        <dbReference type="Proteomes" id="UP000639338"/>
    </source>
</evidence>
<feature type="domain" description="E3 ubiquitin-protein ligase APD1-4 middle" evidence="3">
    <location>
        <begin position="369"/>
        <end position="475"/>
    </location>
</feature>
<proteinExistence type="predicted"/>
<feature type="domain" description="E3 ubiquitin-protein ligase APD1-4 N-terminal" evidence="2">
    <location>
        <begin position="65"/>
        <end position="134"/>
    </location>
</feature>
<gene>
    <name evidence="4" type="ORF">HCN44_005280</name>
</gene>
<feature type="transmembrane region" description="Helical" evidence="1">
    <location>
        <begin position="458"/>
        <end position="477"/>
    </location>
</feature>
<evidence type="ECO:0000259" key="2">
    <source>
        <dbReference type="Pfam" id="PF16040"/>
    </source>
</evidence>
<protein>
    <submittedName>
        <fullName evidence="4">Uncharacterized protein</fullName>
    </submittedName>
</protein>
<feature type="transmembrane region" description="Helical" evidence="1">
    <location>
        <begin position="7"/>
        <end position="28"/>
    </location>
</feature>
<dbReference type="Proteomes" id="UP000639338">
    <property type="component" value="Unassembled WGS sequence"/>
</dbReference>
<keyword evidence="5" id="KW-1185">Reference proteome</keyword>
<dbReference type="InterPro" id="IPR032010">
    <property type="entry name" value="APD1-4_M"/>
</dbReference>
<keyword evidence="1" id="KW-0812">Transmembrane</keyword>
<dbReference type="EMBL" id="JACMRX010000001">
    <property type="protein sequence ID" value="KAF7997003.1"/>
    <property type="molecule type" value="Genomic_DNA"/>
</dbReference>
<dbReference type="AlphaFoldDB" id="A0A834Y0L1"/>
<evidence type="ECO:0000313" key="4">
    <source>
        <dbReference type="EMBL" id="KAF7997003.1"/>
    </source>
</evidence>
<accession>A0A834Y0L1</accession>
<dbReference type="Pfam" id="PF16041">
    <property type="entry name" value="APD1-4_M"/>
    <property type="match status" value="1"/>
</dbReference>
<evidence type="ECO:0000259" key="3">
    <source>
        <dbReference type="Pfam" id="PF16041"/>
    </source>
</evidence>
<dbReference type="InterPro" id="IPR032008">
    <property type="entry name" value="APD1-4_N"/>
</dbReference>
<organism evidence="4 5">
    <name type="scientific">Aphidius gifuensis</name>
    <name type="common">Parasitoid wasp</name>
    <dbReference type="NCBI Taxonomy" id="684658"/>
    <lineage>
        <taxon>Eukaryota</taxon>
        <taxon>Metazoa</taxon>
        <taxon>Ecdysozoa</taxon>
        <taxon>Arthropoda</taxon>
        <taxon>Hexapoda</taxon>
        <taxon>Insecta</taxon>
        <taxon>Pterygota</taxon>
        <taxon>Neoptera</taxon>
        <taxon>Endopterygota</taxon>
        <taxon>Hymenoptera</taxon>
        <taxon>Apocrita</taxon>
        <taxon>Ichneumonoidea</taxon>
        <taxon>Braconidae</taxon>
        <taxon>Aphidiinae</taxon>
        <taxon>Aphidius</taxon>
    </lineage>
</organism>
<keyword evidence="1" id="KW-0472">Membrane</keyword>
<comment type="caution">
    <text evidence="4">The sequence shown here is derived from an EMBL/GenBank/DDBJ whole genome shotgun (WGS) entry which is preliminary data.</text>
</comment>
<name>A0A834Y0L1_APHGI</name>
<dbReference type="OrthoDB" id="6435218at2759"/>
<dbReference type="PANTHER" id="PTHR39077">
    <property type="entry name" value="DUF4793 DOMAIN-CONTAINING PROTEIN"/>
    <property type="match status" value="1"/>
</dbReference>
<dbReference type="PANTHER" id="PTHR39077:SF2">
    <property type="entry name" value="E3 UBIQUITIN-PROTEIN LIGASE APD1-4 MIDDLE DOMAIN-CONTAINING PROTEIN"/>
    <property type="match status" value="1"/>
</dbReference>
<reference evidence="4 5" key="1">
    <citation type="submission" date="2020-08" db="EMBL/GenBank/DDBJ databases">
        <title>Aphidius gifuensis genome sequencing and assembly.</title>
        <authorList>
            <person name="Du Z."/>
        </authorList>
    </citation>
    <scope>NUCLEOTIDE SEQUENCE [LARGE SCALE GENOMIC DNA]</scope>
    <source>
        <strain evidence="4">YNYX2018</strain>
        <tissue evidence="4">Adults</tissue>
    </source>
</reference>
<dbReference type="Pfam" id="PF16040">
    <property type="entry name" value="APD1-4_N"/>
    <property type="match status" value="1"/>
</dbReference>
<sequence length="478" mass="54786">MNGVRRVIFFCLMTTILPIILLIMPLYLRHSLYADVIYAVTESDILEISDGVSTIFCSAHTLEMNSTFNAFQMNHRPAITSFRKHIRLKKSMILPDDTLEYWGFYLLKGATVSLSVCSRFEGARILVVKDDRNLRTCGMLEHNTNKEKISGIMLADAHKQVKITYETNAQLINSKENNNPDNITQKLKNKIQTINDDTIKQKNIDKLTKSAMDFIINHSDKNYTGINNKSMRKVRHAKKLNHHVNNNNHDDDDKEKKENLKLLLNNPGIDDGAEENEYGIKYYQSHISHRYTRSNQQVLNAPLLDHGIQHGGNALRNKTSEEDSSASSFEEGLLNCYKGNLLLQNPFNHSESCNGVHFLEYGDYMTTLHNVTNDGYYYYIFYSDNDIVSNDIHAVFDIYKPTFQYENVTKSCLNSTKCTFTLNMLSNDRVIVEVPTRDGIEHEQDDISHLTSVCHPRMGIYIIFPIAILLFVISCAFI</sequence>
<evidence type="ECO:0000256" key="1">
    <source>
        <dbReference type="SAM" id="Phobius"/>
    </source>
</evidence>
<keyword evidence="1" id="KW-1133">Transmembrane helix</keyword>